<gene>
    <name evidence="1" type="ORF">ACFF45_12205</name>
</gene>
<keyword evidence="2" id="KW-1185">Reference proteome</keyword>
<reference evidence="1 2" key="1">
    <citation type="submission" date="2024-09" db="EMBL/GenBank/DDBJ databases">
        <authorList>
            <person name="Sun Q."/>
            <person name="Mori K."/>
        </authorList>
    </citation>
    <scope>NUCLEOTIDE SEQUENCE [LARGE SCALE GENOMIC DNA]</scope>
    <source>
        <strain evidence="1 2">JCM 6917</strain>
    </source>
</reference>
<dbReference type="RefSeq" id="WP_381345620.1">
    <property type="nucleotide sequence ID" value="NZ_JBHMCY010000018.1"/>
</dbReference>
<dbReference type="EMBL" id="JBHMCY010000018">
    <property type="protein sequence ID" value="MFB9463452.1"/>
    <property type="molecule type" value="Genomic_DNA"/>
</dbReference>
<evidence type="ECO:0000313" key="1">
    <source>
        <dbReference type="EMBL" id="MFB9463452.1"/>
    </source>
</evidence>
<organism evidence="1 2">
    <name type="scientific">Streptomyces cinereospinus</name>
    <dbReference type="NCBI Taxonomy" id="285561"/>
    <lineage>
        <taxon>Bacteria</taxon>
        <taxon>Bacillati</taxon>
        <taxon>Actinomycetota</taxon>
        <taxon>Actinomycetes</taxon>
        <taxon>Kitasatosporales</taxon>
        <taxon>Streptomycetaceae</taxon>
        <taxon>Streptomyces</taxon>
    </lineage>
</organism>
<keyword evidence="1" id="KW-0436">Ligase</keyword>
<evidence type="ECO:0000313" key="2">
    <source>
        <dbReference type="Proteomes" id="UP001589709"/>
    </source>
</evidence>
<sequence length="207" mass="22751">MTGFLDDAEDALGLKRATSSDGETTNAFFCLRVPPALVDALVDLQRHCDDVVGPQHPEHIHITLGFLHNADKHKLRQAKALVPERSWAAPTIRLTGDVRHGSWTLARNPAYRHDEEVVQRGEQVRLGVEHSPELTRIQEETTRGLDIVEDGFRPHVTLGLAGGDFPTAEVTALEPPAHSGPAPRVDTRKEVSATEFTVMVRKDLAPA</sequence>
<accession>A0ABV5MZK9</accession>
<dbReference type="SUPFAM" id="SSF55144">
    <property type="entry name" value="LigT-like"/>
    <property type="match status" value="1"/>
</dbReference>
<protein>
    <submittedName>
        <fullName evidence="1">2'-5' RNA ligase family protein</fullName>
    </submittedName>
</protein>
<dbReference type="InterPro" id="IPR009097">
    <property type="entry name" value="Cyclic_Pdiesterase"/>
</dbReference>
<proteinExistence type="predicted"/>
<comment type="caution">
    <text evidence="1">The sequence shown here is derived from an EMBL/GenBank/DDBJ whole genome shotgun (WGS) entry which is preliminary data.</text>
</comment>
<dbReference type="Proteomes" id="UP001589709">
    <property type="component" value="Unassembled WGS sequence"/>
</dbReference>
<dbReference type="GO" id="GO:0016874">
    <property type="term" value="F:ligase activity"/>
    <property type="evidence" value="ECO:0007669"/>
    <property type="project" value="UniProtKB-KW"/>
</dbReference>
<dbReference type="Gene3D" id="3.90.1140.10">
    <property type="entry name" value="Cyclic phosphodiesterase"/>
    <property type="match status" value="1"/>
</dbReference>
<name>A0ABV5MZK9_9ACTN</name>